<protein>
    <recommendedName>
        <fullName evidence="2">DUF11 domain-containing protein</fullName>
    </recommendedName>
</protein>
<dbReference type="InterPro" id="IPR001434">
    <property type="entry name" value="OmcB-like_DUF11"/>
</dbReference>
<keyword evidence="4" id="KW-1185">Reference proteome</keyword>
<name>A0A2W2FVI6_9ACTN</name>
<organism evidence="3 4">
    <name type="scientific">Spongiactinospora gelatinilytica</name>
    <dbReference type="NCBI Taxonomy" id="2666298"/>
    <lineage>
        <taxon>Bacteria</taxon>
        <taxon>Bacillati</taxon>
        <taxon>Actinomycetota</taxon>
        <taxon>Actinomycetes</taxon>
        <taxon>Streptosporangiales</taxon>
        <taxon>Streptosporangiaceae</taxon>
        <taxon>Spongiactinospora</taxon>
    </lineage>
</organism>
<dbReference type="AlphaFoldDB" id="A0A2W2FVI6"/>
<evidence type="ECO:0000256" key="1">
    <source>
        <dbReference type="SAM" id="SignalP"/>
    </source>
</evidence>
<feature type="chain" id="PRO_5015843895" description="DUF11 domain-containing protein" evidence="1">
    <location>
        <begin position="31"/>
        <end position="214"/>
    </location>
</feature>
<evidence type="ECO:0000313" key="3">
    <source>
        <dbReference type="EMBL" id="PZG18854.1"/>
    </source>
</evidence>
<feature type="signal peptide" evidence="1">
    <location>
        <begin position="1"/>
        <end position="30"/>
    </location>
</feature>
<proteinExistence type="predicted"/>
<accession>A0A2W2FVI6</accession>
<gene>
    <name evidence="3" type="ORF">C1I98_38220</name>
</gene>
<comment type="caution">
    <text evidence="3">The sequence shown here is derived from an EMBL/GenBank/DDBJ whole genome shotgun (WGS) entry which is preliminary data.</text>
</comment>
<sequence>MRHPMARMATAALAVPLAGAMLFTAGPALADSFTPSDDLVPLRTGNSTNTATALKAARVAETAAATAADKPYSSFKVALAATKKAKAGGTITYSIKATNVGPHTADAYFIGGRLPKGISGKVTYWAPDGTKCDWDDTGFWCWGDWVLKVGETDSLKLQFKLKKSVKGTASGKLGVLSYDVPHGAEDLSKEELDRIGGIKGWDFTRTVKTKIVRK</sequence>
<evidence type="ECO:0000259" key="2">
    <source>
        <dbReference type="Pfam" id="PF01345"/>
    </source>
</evidence>
<dbReference type="EMBL" id="POUA01000653">
    <property type="protein sequence ID" value="PZG18854.1"/>
    <property type="molecule type" value="Genomic_DNA"/>
</dbReference>
<evidence type="ECO:0000313" key="4">
    <source>
        <dbReference type="Proteomes" id="UP000248544"/>
    </source>
</evidence>
<dbReference type="Pfam" id="PF01345">
    <property type="entry name" value="DUF11"/>
    <property type="match status" value="1"/>
</dbReference>
<feature type="domain" description="DUF11" evidence="2">
    <location>
        <begin position="81"/>
        <end position="164"/>
    </location>
</feature>
<dbReference type="Proteomes" id="UP000248544">
    <property type="component" value="Unassembled WGS sequence"/>
</dbReference>
<reference evidence="3 4" key="1">
    <citation type="submission" date="2018-01" db="EMBL/GenBank/DDBJ databases">
        <title>Draft genome sequence of Sphaerisporangium sp. 7K107.</title>
        <authorList>
            <person name="Sahin N."/>
            <person name="Saygin H."/>
            <person name="Ay H."/>
        </authorList>
    </citation>
    <scope>NUCLEOTIDE SEQUENCE [LARGE SCALE GENOMIC DNA]</scope>
    <source>
        <strain evidence="3 4">7K107</strain>
    </source>
</reference>
<keyword evidence="1" id="KW-0732">Signal</keyword>